<dbReference type="SMART" id="SM00448">
    <property type="entry name" value="REC"/>
    <property type="match status" value="1"/>
</dbReference>
<dbReference type="GO" id="GO:0000976">
    <property type="term" value="F:transcription cis-regulatory region binding"/>
    <property type="evidence" value="ECO:0007669"/>
    <property type="project" value="TreeGrafter"/>
</dbReference>
<dbReference type="SUPFAM" id="SSF52172">
    <property type="entry name" value="CheY-like"/>
    <property type="match status" value="1"/>
</dbReference>
<feature type="domain" description="Response regulatory" evidence="9">
    <location>
        <begin position="6"/>
        <end position="124"/>
    </location>
</feature>
<dbReference type="AlphaFoldDB" id="A0A8J6MES8"/>
<dbReference type="InterPro" id="IPR016032">
    <property type="entry name" value="Sig_transdc_resp-reg_C-effctor"/>
</dbReference>
<comment type="function">
    <text evidence="7">May play the central regulatory role in sporulation. It may be an element of the effector pathway responsible for the activation of sporulation genes in response to nutritional stress. Spo0A may act in concert with spo0H (a sigma factor) to control the expression of some genes that are critical to the sporulation process.</text>
</comment>
<protein>
    <recommendedName>
        <fullName evidence="1">Stage 0 sporulation protein A homolog</fullName>
    </recommendedName>
</protein>
<keyword evidence="11" id="KW-1185">Reference proteome</keyword>
<keyword evidence="3" id="KW-0902">Two-component regulatory system</keyword>
<dbReference type="Proteomes" id="UP000661435">
    <property type="component" value="Unassembled WGS sequence"/>
</dbReference>
<dbReference type="SUPFAM" id="SSF46894">
    <property type="entry name" value="C-terminal effector domain of the bipartite response regulators"/>
    <property type="match status" value="1"/>
</dbReference>
<evidence type="ECO:0000256" key="1">
    <source>
        <dbReference type="ARBA" id="ARBA00018672"/>
    </source>
</evidence>
<evidence type="ECO:0000259" key="9">
    <source>
        <dbReference type="PROSITE" id="PS50110"/>
    </source>
</evidence>
<organism evidence="10 11">
    <name type="scientific">Lawsonibacter hominis</name>
    <dbReference type="NCBI Taxonomy" id="2763053"/>
    <lineage>
        <taxon>Bacteria</taxon>
        <taxon>Bacillati</taxon>
        <taxon>Bacillota</taxon>
        <taxon>Clostridia</taxon>
        <taxon>Eubacteriales</taxon>
        <taxon>Oscillospiraceae</taxon>
        <taxon>Lawsonibacter</taxon>
    </lineage>
</organism>
<evidence type="ECO:0000256" key="8">
    <source>
        <dbReference type="PROSITE-ProRule" id="PRU00169"/>
    </source>
</evidence>
<name>A0A8J6MES8_9FIRM</name>
<comment type="caution">
    <text evidence="10">The sequence shown here is derived from an EMBL/GenBank/DDBJ whole genome shotgun (WGS) entry which is preliminary data.</text>
</comment>
<dbReference type="GO" id="GO:0032993">
    <property type="term" value="C:protein-DNA complex"/>
    <property type="evidence" value="ECO:0007669"/>
    <property type="project" value="TreeGrafter"/>
</dbReference>
<evidence type="ECO:0000313" key="10">
    <source>
        <dbReference type="EMBL" id="MBC5733443.1"/>
    </source>
</evidence>
<evidence type="ECO:0000256" key="2">
    <source>
        <dbReference type="ARBA" id="ARBA00022553"/>
    </source>
</evidence>
<dbReference type="EMBL" id="JACOPP010000007">
    <property type="protein sequence ID" value="MBC5733443.1"/>
    <property type="molecule type" value="Genomic_DNA"/>
</dbReference>
<gene>
    <name evidence="10" type="ORF">H8S57_06850</name>
</gene>
<evidence type="ECO:0000256" key="4">
    <source>
        <dbReference type="ARBA" id="ARBA00023015"/>
    </source>
</evidence>
<dbReference type="RefSeq" id="WP_186907342.1">
    <property type="nucleotide sequence ID" value="NZ_JACOPP010000007.1"/>
</dbReference>
<feature type="modified residue" description="4-aspartylphosphate" evidence="8">
    <location>
        <position position="57"/>
    </location>
</feature>
<dbReference type="GO" id="GO:0000156">
    <property type="term" value="F:phosphorelay response regulator activity"/>
    <property type="evidence" value="ECO:0007669"/>
    <property type="project" value="TreeGrafter"/>
</dbReference>
<dbReference type="PROSITE" id="PS50110">
    <property type="entry name" value="RESPONSE_REGULATORY"/>
    <property type="match status" value="1"/>
</dbReference>
<evidence type="ECO:0000256" key="3">
    <source>
        <dbReference type="ARBA" id="ARBA00023012"/>
    </source>
</evidence>
<keyword evidence="6" id="KW-0804">Transcription</keyword>
<dbReference type="InterPro" id="IPR001789">
    <property type="entry name" value="Sig_transdc_resp-reg_receiver"/>
</dbReference>
<dbReference type="PANTHER" id="PTHR48111:SF1">
    <property type="entry name" value="TWO-COMPONENT RESPONSE REGULATOR ORR33"/>
    <property type="match status" value="1"/>
</dbReference>
<dbReference type="InterPro" id="IPR039420">
    <property type="entry name" value="WalR-like"/>
</dbReference>
<sequence length="242" mass="26339">MTRPIRILLAEDDTAARTLLNDFFAPLEDMAVCAAARDGYEALELLERERPDVVLLDLIMPGLDGLGVLQQLRAHPVVPRPKVIVLSRVASSHVVSYAFSLGADYYLIKPVHLATLPGLIRVLYQDPLEQAAAALLADMGGGGLGAEAAAIAAAALAGARGKHMLLKQAYLPAMRRGRTSYACVEKNIREMVRRIHSAAPPEYCALMGGRPEKRPSNDCFLRRLADRAAQLQKPFPVPPRFP</sequence>
<dbReference type="Gene3D" id="3.40.50.2300">
    <property type="match status" value="1"/>
</dbReference>
<evidence type="ECO:0000313" key="11">
    <source>
        <dbReference type="Proteomes" id="UP000661435"/>
    </source>
</evidence>
<evidence type="ECO:0000256" key="6">
    <source>
        <dbReference type="ARBA" id="ARBA00023163"/>
    </source>
</evidence>
<keyword evidence="4" id="KW-0805">Transcription regulation</keyword>
<keyword evidence="2 8" id="KW-0597">Phosphoprotein</keyword>
<dbReference type="PANTHER" id="PTHR48111">
    <property type="entry name" value="REGULATOR OF RPOS"/>
    <property type="match status" value="1"/>
</dbReference>
<keyword evidence="5" id="KW-0238">DNA-binding</keyword>
<proteinExistence type="predicted"/>
<dbReference type="InterPro" id="IPR011006">
    <property type="entry name" value="CheY-like_superfamily"/>
</dbReference>
<dbReference type="GO" id="GO:0005829">
    <property type="term" value="C:cytosol"/>
    <property type="evidence" value="ECO:0007669"/>
    <property type="project" value="TreeGrafter"/>
</dbReference>
<accession>A0A8J6MES8</accession>
<dbReference type="Pfam" id="PF00072">
    <property type="entry name" value="Response_reg"/>
    <property type="match status" value="1"/>
</dbReference>
<evidence type="ECO:0000256" key="7">
    <source>
        <dbReference type="ARBA" id="ARBA00024867"/>
    </source>
</evidence>
<evidence type="ECO:0000256" key="5">
    <source>
        <dbReference type="ARBA" id="ARBA00023125"/>
    </source>
</evidence>
<reference evidence="10" key="1">
    <citation type="submission" date="2020-08" db="EMBL/GenBank/DDBJ databases">
        <title>Genome public.</title>
        <authorList>
            <person name="Liu C."/>
            <person name="Sun Q."/>
        </authorList>
    </citation>
    <scope>NUCLEOTIDE SEQUENCE</scope>
    <source>
        <strain evidence="10">NSJ-51</strain>
    </source>
</reference>
<dbReference type="GO" id="GO:0006355">
    <property type="term" value="P:regulation of DNA-templated transcription"/>
    <property type="evidence" value="ECO:0007669"/>
    <property type="project" value="InterPro"/>
</dbReference>